<accession>A0A2N1PUI1</accession>
<feature type="transmembrane region" description="Helical" evidence="1">
    <location>
        <begin position="186"/>
        <end position="204"/>
    </location>
</feature>
<evidence type="ECO:0000256" key="1">
    <source>
        <dbReference type="SAM" id="Phobius"/>
    </source>
</evidence>
<dbReference type="PANTHER" id="PTHR16214:SF3">
    <property type="entry name" value="TRANSMEMBRANE PROTEIN 260"/>
    <property type="match status" value="1"/>
</dbReference>
<reference evidence="2 3" key="1">
    <citation type="journal article" date="2017" name="ISME J.">
        <title>Potential for microbial H2 and metal transformations associated with novel bacteria and archaea in deep terrestrial subsurface sediments.</title>
        <authorList>
            <person name="Hernsdorf A.W."/>
            <person name="Amano Y."/>
            <person name="Miyakawa K."/>
            <person name="Ise K."/>
            <person name="Suzuki Y."/>
            <person name="Anantharaman K."/>
            <person name="Probst A."/>
            <person name="Burstein D."/>
            <person name="Thomas B.C."/>
            <person name="Banfield J.F."/>
        </authorList>
    </citation>
    <scope>NUCLEOTIDE SEQUENCE [LARGE SCALE GENOMIC DNA]</scope>
    <source>
        <strain evidence="2">HGW-Wallbacteria-1</strain>
    </source>
</reference>
<sequence>MAAAIFTALFLFYLLTMAPGLTFGDSGELAAAAWHLGVAHPPGYPAWVIPARVLASVIPMGSVAFRTNLFSVLLTSGALAVCFSCLGRIGVSSRVSLGIVLLAATTPVLWSASVITEVYALNFLFFSLFMWAIASLQGAEGPGRGRLIMLMALVSGLALCNHTTSLCLVPVWILVSLRQRDFMRSLLAFITGLSLLGAMVLMSASHPAMNWGRPANMSRWLHTVTRAQYGSLSSLPRSLNSLFNDHISLLREIFTLSSAAVVLLCLVVMVFRILRKGDSPKDVSSGDFAKTPWFLFSLYILLTFTSVSILILSPGSAQELHQIRHFFIPVLLPLMILGGLCLKSTVSGETGKSATPVAFMLVGAALFQGFQWFPHCSQRGNDYAVGLYRDVARHAYADKPWEGPVYGVASGYGVMDFRGAFRNVRPRLLILDHDDNYFPLLYAMLCTGDIPPVYPVCRQFAALSWYMEELRENLPGLKLTEFDDPLYRVEAIVHRRTRDIVQENCSQWDISAFLNFRPDFGERWKLMPRGLLFRIVDGNPGLRDINLSLNTLPSDTLNGQALKSRFSMSHVSAAPFHQPPFQPLFGLDQETGKALSYYHLAALNSAAMAISEGEYLRALKFIDECRVFAGFSSARVRDFGTFVEARGLLLSGSAQKALELFDLLEKESAADFLLSEEQKNSSGHAGSMFSSGDSIFEKVVRSSAQREREKSPQWLAPGALDFHRGLCLISLGKRDQGEKLLREAASVGYGRQSFSEGLP</sequence>
<feature type="transmembrane region" description="Helical" evidence="1">
    <location>
        <begin position="72"/>
        <end position="89"/>
    </location>
</feature>
<dbReference type="InterPro" id="IPR052724">
    <property type="entry name" value="GT117_domain-containing"/>
</dbReference>
<evidence type="ECO:0008006" key="4">
    <source>
        <dbReference type="Google" id="ProtNLM"/>
    </source>
</evidence>
<organism evidence="2 3">
    <name type="scientific">Candidatus Wallbacteria bacterium HGW-Wallbacteria-1</name>
    <dbReference type="NCBI Taxonomy" id="2013854"/>
    <lineage>
        <taxon>Bacteria</taxon>
        <taxon>Candidatus Walliibacteriota</taxon>
    </lineage>
</organism>
<feature type="transmembrane region" description="Helical" evidence="1">
    <location>
        <begin position="354"/>
        <end position="373"/>
    </location>
</feature>
<evidence type="ECO:0000313" key="2">
    <source>
        <dbReference type="EMBL" id="PKK91995.1"/>
    </source>
</evidence>
<feature type="transmembrane region" description="Helical" evidence="1">
    <location>
        <begin position="119"/>
        <end position="136"/>
    </location>
</feature>
<dbReference type="PANTHER" id="PTHR16214">
    <property type="entry name" value="TRANSMEMBRANE PROTEIN 260"/>
    <property type="match status" value="1"/>
</dbReference>
<comment type="caution">
    <text evidence="2">The sequence shown here is derived from an EMBL/GenBank/DDBJ whole genome shotgun (WGS) entry which is preliminary data.</text>
</comment>
<feature type="transmembrane region" description="Helical" evidence="1">
    <location>
        <begin position="325"/>
        <end position="342"/>
    </location>
</feature>
<keyword evidence="1" id="KW-0472">Membrane</keyword>
<feature type="transmembrane region" description="Helical" evidence="1">
    <location>
        <begin position="95"/>
        <end position="112"/>
    </location>
</feature>
<feature type="transmembrane region" description="Helical" evidence="1">
    <location>
        <begin position="44"/>
        <end position="65"/>
    </location>
</feature>
<dbReference type="Proteomes" id="UP000233256">
    <property type="component" value="Unassembled WGS sequence"/>
</dbReference>
<feature type="transmembrane region" description="Helical" evidence="1">
    <location>
        <begin position="253"/>
        <end position="274"/>
    </location>
</feature>
<dbReference type="InterPro" id="IPR021280">
    <property type="entry name" value="TMEM260-like"/>
</dbReference>
<proteinExistence type="predicted"/>
<keyword evidence="1" id="KW-0812">Transmembrane</keyword>
<dbReference type="EMBL" id="PGXC01000001">
    <property type="protein sequence ID" value="PKK91995.1"/>
    <property type="molecule type" value="Genomic_DNA"/>
</dbReference>
<dbReference type="Pfam" id="PF11028">
    <property type="entry name" value="TMEM260-like"/>
    <property type="match status" value="1"/>
</dbReference>
<gene>
    <name evidence="2" type="ORF">CVV64_00850</name>
</gene>
<protein>
    <recommendedName>
        <fullName evidence="4">DUF2723 domain-containing protein</fullName>
    </recommendedName>
</protein>
<dbReference type="AlphaFoldDB" id="A0A2N1PUI1"/>
<keyword evidence="1" id="KW-1133">Transmembrane helix</keyword>
<name>A0A2N1PUI1_9BACT</name>
<feature type="transmembrane region" description="Helical" evidence="1">
    <location>
        <begin position="148"/>
        <end position="174"/>
    </location>
</feature>
<evidence type="ECO:0000313" key="3">
    <source>
        <dbReference type="Proteomes" id="UP000233256"/>
    </source>
</evidence>
<feature type="transmembrane region" description="Helical" evidence="1">
    <location>
        <begin position="294"/>
        <end position="313"/>
    </location>
</feature>